<dbReference type="Proteomes" id="UP000217696">
    <property type="component" value="Chromosome"/>
</dbReference>
<dbReference type="PANTHER" id="PTHR32347:SF23">
    <property type="entry name" value="BLL5650 PROTEIN"/>
    <property type="match status" value="1"/>
</dbReference>
<feature type="domain" description="Multidrug resistance protein MdtA-like barrel-sandwich hybrid" evidence="3">
    <location>
        <begin position="40"/>
        <end position="296"/>
    </location>
</feature>
<evidence type="ECO:0000313" key="5">
    <source>
        <dbReference type="EMBL" id="BAU29387.1"/>
    </source>
</evidence>
<dbReference type="RefSeq" id="WP_096467071.1">
    <property type="nucleotide sequence ID" value="NZ_AP017312.1"/>
</dbReference>
<dbReference type="Gene3D" id="1.10.287.470">
    <property type="entry name" value="Helix hairpin bin"/>
    <property type="match status" value="1"/>
</dbReference>
<dbReference type="OrthoDB" id="9778236at2"/>
<name>A0A0U4WLY7_9BACL</name>
<dbReference type="InterPro" id="IPR058636">
    <property type="entry name" value="Beta-barrel_YknX"/>
</dbReference>
<dbReference type="KEGG" id="asoc:CB4_03587"/>
<dbReference type="Pfam" id="PF25917">
    <property type="entry name" value="BSH_RND"/>
    <property type="match status" value="1"/>
</dbReference>
<dbReference type="GO" id="GO:0030313">
    <property type="term" value="C:cell envelope"/>
    <property type="evidence" value="ECO:0007669"/>
    <property type="project" value="UniProtKB-SubCell"/>
</dbReference>
<dbReference type="Gene3D" id="2.40.30.170">
    <property type="match status" value="1"/>
</dbReference>
<dbReference type="InterPro" id="IPR050465">
    <property type="entry name" value="UPF0194_transport"/>
</dbReference>
<dbReference type="EMBL" id="AP017312">
    <property type="protein sequence ID" value="BAU29387.1"/>
    <property type="molecule type" value="Genomic_DNA"/>
</dbReference>
<evidence type="ECO:0000256" key="1">
    <source>
        <dbReference type="ARBA" id="ARBA00004196"/>
    </source>
</evidence>
<dbReference type="Pfam" id="PF25990">
    <property type="entry name" value="Beta-barrel_YknX"/>
    <property type="match status" value="1"/>
</dbReference>
<accession>A0A0U4WLY7</accession>
<evidence type="ECO:0000259" key="3">
    <source>
        <dbReference type="Pfam" id="PF25917"/>
    </source>
</evidence>
<dbReference type="InterPro" id="IPR058625">
    <property type="entry name" value="MdtA-like_BSH"/>
</dbReference>
<gene>
    <name evidence="5" type="ORF">CB4_03587</name>
</gene>
<keyword evidence="2" id="KW-0175">Coiled coil</keyword>
<dbReference type="PRINTS" id="PR01490">
    <property type="entry name" value="RTXTOXIND"/>
</dbReference>
<proteinExistence type="predicted"/>
<reference evidence="5 6" key="1">
    <citation type="submission" date="2015-12" db="EMBL/GenBank/DDBJ databases">
        <title>Genome sequence of Aneurinibacillus soli.</title>
        <authorList>
            <person name="Lee J.S."/>
            <person name="Lee K.C."/>
            <person name="Kim K.K."/>
            <person name="Lee B.W."/>
        </authorList>
    </citation>
    <scope>NUCLEOTIDE SEQUENCE [LARGE SCALE GENOMIC DNA]</scope>
    <source>
        <strain evidence="5 6">CB4</strain>
    </source>
</reference>
<evidence type="ECO:0000259" key="4">
    <source>
        <dbReference type="Pfam" id="PF25990"/>
    </source>
</evidence>
<feature type="domain" description="YknX-like beta-barrel" evidence="4">
    <location>
        <begin position="310"/>
        <end position="384"/>
    </location>
</feature>
<evidence type="ECO:0000256" key="2">
    <source>
        <dbReference type="ARBA" id="ARBA00023054"/>
    </source>
</evidence>
<keyword evidence="6" id="KW-1185">Reference proteome</keyword>
<sequence length="396" mass="43139">MKPIQKACSIFLCLLPLLGCQPTEQVHVYSGTIEGQERLVQSEAGGILIKTTAEEGQSVKENDILARLDDRDEQLRIKEAKAAVAIVQAKLDESGAGTRPEKINEAFARVEQAHATTGQAVAKQNATAAQLKILQAKKAELSKLLESARSTVVYQQNRLKRAQSLLEAGASSRQEVDTLQEAVNQAQEVVNDLIQQGYTVDAQINQAQQEVEAARAARDSSAAAEKAAQANLDLLRTGDTNYTVQGLLAQKEQTESLLEQMVLQKNKKTITAPESGIIIRQHFHKGEVIKPGATLYTLLQANRLEVVIYVPEAELNRVKLGQTAQIKVDAYPDRTFAGNITKIASKGEFTPKNVQTPEERTKIVFAVTIRLTEGLDQVKPGMPADVTLTENKAGGK</sequence>
<organism evidence="5 6">
    <name type="scientific">Aneurinibacillus soli</name>
    <dbReference type="NCBI Taxonomy" id="1500254"/>
    <lineage>
        <taxon>Bacteria</taxon>
        <taxon>Bacillati</taxon>
        <taxon>Bacillota</taxon>
        <taxon>Bacilli</taxon>
        <taxon>Bacillales</taxon>
        <taxon>Paenibacillaceae</taxon>
        <taxon>Aneurinibacillus group</taxon>
        <taxon>Aneurinibacillus</taxon>
    </lineage>
</organism>
<dbReference type="SUPFAM" id="SSF111369">
    <property type="entry name" value="HlyD-like secretion proteins"/>
    <property type="match status" value="2"/>
</dbReference>
<evidence type="ECO:0000313" key="6">
    <source>
        <dbReference type="Proteomes" id="UP000217696"/>
    </source>
</evidence>
<dbReference type="AlphaFoldDB" id="A0A0U4WLY7"/>
<dbReference type="PANTHER" id="PTHR32347">
    <property type="entry name" value="EFFLUX SYSTEM COMPONENT YKNX-RELATED"/>
    <property type="match status" value="1"/>
</dbReference>
<protein>
    <submittedName>
        <fullName evidence="5">Putative efflux pump membrane fusion protein</fullName>
    </submittedName>
</protein>
<dbReference type="Gene3D" id="2.40.50.100">
    <property type="match status" value="1"/>
</dbReference>
<comment type="subcellular location">
    <subcellularLocation>
        <location evidence="1">Cell envelope</location>
    </subcellularLocation>
</comment>